<feature type="compositionally biased region" description="Polar residues" evidence="1">
    <location>
        <begin position="90"/>
        <end position="105"/>
    </location>
</feature>
<proteinExistence type="predicted"/>
<gene>
    <name evidence="2" type="ORF">orf133</name>
</gene>
<name>Q5ULI1_9CAUD</name>
<dbReference type="EMBL" id="AY682195">
    <property type="protein sequence ID" value="AAV35953.1"/>
    <property type="molecule type" value="Genomic_DNA"/>
</dbReference>
<reference evidence="2 3" key="1">
    <citation type="journal article" date="2004" name="J. Bacteriol.">
        <title>Lactobacillus plantarum bacteriophage LP65: a new member of the SPO1-like genus of the family Myoviridae.</title>
        <authorList>
            <person name="Chibani-Chennoufi S."/>
            <person name="Dillmann M.L."/>
            <person name="Marvin-Guy L."/>
            <person name="Rami-Shojaei S."/>
            <person name="Brussow H."/>
        </authorList>
    </citation>
    <scope>NUCLEOTIDE SEQUENCE</scope>
</reference>
<dbReference type="RefSeq" id="YP_164768.1">
    <property type="nucleotide sequence ID" value="NC_006565.1"/>
</dbReference>
<evidence type="ECO:0000313" key="2">
    <source>
        <dbReference type="EMBL" id="AAV35953.1"/>
    </source>
</evidence>
<accession>Q5ULI1</accession>
<dbReference type="KEGG" id="vg:3197387"/>
<dbReference type="OrthoDB" id="10716at10239"/>
<organism evidence="2 3">
    <name type="scientific">Lactobacillus phage LP65</name>
    <dbReference type="NCBI Taxonomy" id="2892344"/>
    <lineage>
        <taxon>Viruses</taxon>
        <taxon>Duplodnaviria</taxon>
        <taxon>Heunggongvirae</taxon>
        <taxon>Uroviricota</taxon>
        <taxon>Caudoviricetes</taxon>
        <taxon>Herelleviridae</taxon>
        <taxon>Salchichonvirus</taxon>
        <taxon>Salchichonvirus LP65</taxon>
    </lineage>
</organism>
<dbReference type="Proteomes" id="UP000002117">
    <property type="component" value="Segment"/>
</dbReference>
<protein>
    <submittedName>
        <fullName evidence="2">Orf133</fullName>
    </submittedName>
</protein>
<sequence>MSKDYGKLSKEVTEQIKTLLSAYKAVDTDPAKAKEIIKSLAYSMSNPKPSYKQAAFATKISEKLGIPLPEGNTKKAYSDFISEHMEEFNAPQQNVSSAPSNTDPFANTGDPIDISDDDLPF</sequence>
<evidence type="ECO:0000256" key="1">
    <source>
        <dbReference type="SAM" id="MobiDB-lite"/>
    </source>
</evidence>
<evidence type="ECO:0000313" key="3">
    <source>
        <dbReference type="Proteomes" id="UP000002117"/>
    </source>
</evidence>
<feature type="region of interest" description="Disordered" evidence="1">
    <location>
        <begin position="88"/>
        <end position="121"/>
    </location>
</feature>
<keyword evidence="3" id="KW-1185">Reference proteome</keyword>